<keyword evidence="4" id="KW-0812">Transmembrane</keyword>
<dbReference type="CDD" id="cd07989">
    <property type="entry name" value="LPLAT_AGPAT-like"/>
    <property type="match status" value="1"/>
</dbReference>
<evidence type="ECO:0000313" key="7">
    <source>
        <dbReference type="Proteomes" id="UP000238823"/>
    </source>
</evidence>
<keyword evidence="2 6" id="KW-0808">Transferase</keyword>
<evidence type="ECO:0000256" key="1">
    <source>
        <dbReference type="ARBA" id="ARBA00005189"/>
    </source>
</evidence>
<evidence type="ECO:0000256" key="4">
    <source>
        <dbReference type="SAM" id="Phobius"/>
    </source>
</evidence>
<dbReference type="EMBL" id="PVNL01000139">
    <property type="protein sequence ID" value="PRP94864.1"/>
    <property type="molecule type" value="Genomic_DNA"/>
</dbReference>
<dbReference type="Pfam" id="PF01553">
    <property type="entry name" value="Acyltransferase"/>
    <property type="match status" value="1"/>
</dbReference>
<proteinExistence type="predicted"/>
<evidence type="ECO:0000256" key="3">
    <source>
        <dbReference type="ARBA" id="ARBA00023315"/>
    </source>
</evidence>
<dbReference type="OrthoDB" id="9809618at2"/>
<keyword evidence="4" id="KW-1133">Transmembrane helix</keyword>
<dbReference type="RefSeq" id="WP_106094450.1">
    <property type="nucleotide sequence ID" value="NZ_PVNL01000139.1"/>
</dbReference>
<dbReference type="AlphaFoldDB" id="A0A2S9XPS5"/>
<evidence type="ECO:0000256" key="2">
    <source>
        <dbReference type="ARBA" id="ARBA00022679"/>
    </source>
</evidence>
<dbReference type="InterPro" id="IPR002123">
    <property type="entry name" value="Plipid/glycerol_acylTrfase"/>
</dbReference>
<comment type="pathway">
    <text evidence="1">Lipid metabolism.</text>
</comment>
<feature type="transmembrane region" description="Helical" evidence="4">
    <location>
        <begin position="43"/>
        <end position="63"/>
    </location>
</feature>
<feature type="transmembrane region" description="Helical" evidence="4">
    <location>
        <begin position="12"/>
        <end position="37"/>
    </location>
</feature>
<dbReference type="SUPFAM" id="SSF69593">
    <property type="entry name" value="Glycerol-3-phosphate (1)-acyltransferase"/>
    <property type="match status" value="1"/>
</dbReference>
<evidence type="ECO:0000313" key="6">
    <source>
        <dbReference type="EMBL" id="PRP94864.1"/>
    </source>
</evidence>
<reference evidence="6 7" key="1">
    <citation type="submission" date="2018-03" db="EMBL/GenBank/DDBJ databases">
        <title>Draft Genome Sequences of the Obligatory Marine Myxobacteria Enhygromyxa salina SWB007.</title>
        <authorList>
            <person name="Poehlein A."/>
            <person name="Moghaddam J.A."/>
            <person name="Harms H."/>
            <person name="Alanjari M."/>
            <person name="Koenig G.M."/>
            <person name="Daniel R."/>
            <person name="Schaeberle T.F."/>
        </authorList>
    </citation>
    <scope>NUCLEOTIDE SEQUENCE [LARGE SCALE GENOMIC DNA]</scope>
    <source>
        <strain evidence="6 7">SWB007</strain>
    </source>
</reference>
<organism evidence="6 7">
    <name type="scientific">Enhygromyxa salina</name>
    <dbReference type="NCBI Taxonomy" id="215803"/>
    <lineage>
        <taxon>Bacteria</taxon>
        <taxon>Pseudomonadati</taxon>
        <taxon>Myxococcota</taxon>
        <taxon>Polyangia</taxon>
        <taxon>Nannocystales</taxon>
        <taxon>Nannocystaceae</taxon>
        <taxon>Enhygromyxa</taxon>
    </lineage>
</organism>
<dbReference type="PANTHER" id="PTHR10434:SF11">
    <property type="entry name" value="1-ACYL-SN-GLYCEROL-3-PHOSPHATE ACYLTRANSFERASE"/>
    <property type="match status" value="1"/>
</dbReference>
<dbReference type="EC" id="2.3.1.51" evidence="6"/>
<accession>A0A2S9XPS5</accession>
<sequence>MRQAAQVVFATVWWLTFGLVCMVMFLGATACFVLTVPFDRRRVVQHLYSCFWAQIMFYLNPFWRLRITGRAKLPWRGKAVLVSNHESLGDILVLFGLYRPYKWVSKAAVFRSPFLGWNMHYNGYVPLRRGDKASIIEMSQRCHAWLAKDMPILMFPEGTRSPDAEVKAFKDGAFRLAIEANCPVYPIVLTGTADTLPKHGLRVKIAAKCHVQVMDPVDPSQFQGDVAAFRDHVRALIIAEKARMLAAALEPGPS</sequence>
<comment type="caution">
    <text evidence="6">The sequence shown here is derived from an EMBL/GenBank/DDBJ whole genome shotgun (WGS) entry which is preliminary data.</text>
</comment>
<dbReference type="GO" id="GO:0003841">
    <property type="term" value="F:1-acylglycerol-3-phosphate O-acyltransferase activity"/>
    <property type="evidence" value="ECO:0007669"/>
    <property type="project" value="UniProtKB-EC"/>
</dbReference>
<feature type="domain" description="Phospholipid/glycerol acyltransferase" evidence="5">
    <location>
        <begin position="79"/>
        <end position="192"/>
    </location>
</feature>
<name>A0A2S9XPS5_9BACT</name>
<dbReference type="PANTHER" id="PTHR10434">
    <property type="entry name" value="1-ACYL-SN-GLYCEROL-3-PHOSPHATE ACYLTRANSFERASE"/>
    <property type="match status" value="1"/>
</dbReference>
<dbReference type="GO" id="GO:0006654">
    <property type="term" value="P:phosphatidic acid biosynthetic process"/>
    <property type="evidence" value="ECO:0007669"/>
    <property type="project" value="TreeGrafter"/>
</dbReference>
<gene>
    <name evidence="6" type="primary">plsC_5</name>
    <name evidence="6" type="ORF">ENSA7_76870</name>
</gene>
<keyword evidence="4" id="KW-0472">Membrane</keyword>
<dbReference type="PROSITE" id="PS51257">
    <property type="entry name" value="PROKAR_LIPOPROTEIN"/>
    <property type="match status" value="1"/>
</dbReference>
<dbReference type="SMART" id="SM00563">
    <property type="entry name" value="PlsC"/>
    <property type="match status" value="1"/>
</dbReference>
<protein>
    <submittedName>
        <fullName evidence="6">1-acyl-sn-glycerol-3-phosphate acyltransferase</fullName>
        <ecNumber evidence="6">2.3.1.51</ecNumber>
    </submittedName>
</protein>
<keyword evidence="3 6" id="KW-0012">Acyltransferase</keyword>
<evidence type="ECO:0000259" key="5">
    <source>
        <dbReference type="SMART" id="SM00563"/>
    </source>
</evidence>
<dbReference type="Proteomes" id="UP000238823">
    <property type="component" value="Unassembled WGS sequence"/>
</dbReference>